<dbReference type="GO" id="GO:0003906">
    <property type="term" value="F:DNA-(apurinic or apyrimidinic site) endonuclease activity"/>
    <property type="evidence" value="ECO:0007669"/>
    <property type="project" value="TreeGrafter"/>
</dbReference>
<keyword evidence="10" id="KW-1133">Transmembrane helix</keyword>
<evidence type="ECO:0000256" key="6">
    <source>
        <dbReference type="ARBA" id="ARBA00022801"/>
    </source>
</evidence>
<reference evidence="12" key="2">
    <citation type="submission" date="2025-08" db="UniProtKB">
        <authorList>
            <consortium name="Ensembl"/>
        </authorList>
    </citation>
    <scope>IDENTIFICATION</scope>
</reference>
<evidence type="ECO:0000256" key="9">
    <source>
        <dbReference type="PIRSR" id="PIRSR604808-2"/>
    </source>
</evidence>
<keyword evidence="10" id="KW-0472">Membrane</keyword>
<dbReference type="InterPro" id="IPR004808">
    <property type="entry name" value="AP_endonuc_1"/>
</dbReference>
<reference evidence="12 13" key="1">
    <citation type="submission" date="2020-10" db="EMBL/GenBank/DDBJ databases">
        <title>Pygocentrus nattereri (red-bellied piranha) genome, fPygNat1, primary haplotype.</title>
        <authorList>
            <person name="Myers G."/>
            <person name="Meyer A."/>
            <person name="Karagic N."/>
            <person name="Pippel M."/>
            <person name="Winkler S."/>
            <person name="Tracey A."/>
            <person name="Wood J."/>
            <person name="Formenti G."/>
            <person name="Howe K."/>
            <person name="Fedrigo O."/>
            <person name="Jarvis E.D."/>
        </authorList>
    </citation>
    <scope>NUCLEOTIDE SEQUENCE [LARGE SCALE GENOMIC DNA]</scope>
</reference>
<evidence type="ECO:0000256" key="2">
    <source>
        <dbReference type="ARBA" id="ARBA00007092"/>
    </source>
</evidence>
<sequence>MCTSELLIERLLWILLCWYVWTILITMLLCSLTLIMSLSRLNIKVMSFLKSRNYDVIFLQETHLSDKECKRLCRDWVGNVLSCEGSTKSRGVAILINKHLQFTITKEFKDRKGRILIVQAEIQGQTLILANIYAPNLDEPIFFGDLECSINRMGNHPVILGGISIRSWT</sequence>
<evidence type="ECO:0000256" key="5">
    <source>
        <dbReference type="ARBA" id="ARBA00022763"/>
    </source>
</evidence>
<dbReference type="GO" id="GO:0008311">
    <property type="term" value="F:double-stranded DNA 3'-5' DNA exonuclease activity"/>
    <property type="evidence" value="ECO:0007669"/>
    <property type="project" value="UniProtKB-EC"/>
</dbReference>
<dbReference type="Ensembl" id="ENSPNAT00000077988.1">
    <property type="protein sequence ID" value="ENSPNAP00000054890.1"/>
    <property type="gene ID" value="ENSPNAG00000034059.1"/>
</dbReference>
<keyword evidence="6" id="KW-0378">Hydrolase</keyword>
<dbReference type="GO" id="GO:0006284">
    <property type="term" value="P:base-excision repair"/>
    <property type="evidence" value="ECO:0007669"/>
    <property type="project" value="TreeGrafter"/>
</dbReference>
<keyword evidence="5" id="KW-0227">DNA damage</keyword>
<keyword evidence="4 9" id="KW-0479">Metal-binding</keyword>
<keyword evidence="10" id="KW-0812">Transmembrane</keyword>
<evidence type="ECO:0000256" key="8">
    <source>
        <dbReference type="ARBA" id="ARBA00023204"/>
    </source>
</evidence>
<dbReference type="InterPro" id="IPR036691">
    <property type="entry name" value="Endo/exonu/phosph_ase_sf"/>
</dbReference>
<protein>
    <recommendedName>
        <fullName evidence="3">exodeoxyribonuclease III</fullName>
        <ecNumber evidence="3">3.1.11.2</ecNumber>
    </recommendedName>
</protein>
<dbReference type="GO" id="GO:0046872">
    <property type="term" value="F:metal ion binding"/>
    <property type="evidence" value="ECO:0007669"/>
    <property type="project" value="UniProtKB-KW"/>
</dbReference>
<proteinExistence type="inferred from homology"/>
<dbReference type="SUPFAM" id="SSF56219">
    <property type="entry name" value="DNase I-like"/>
    <property type="match status" value="1"/>
</dbReference>
<name>A0AAR2JS99_PYGNA</name>
<evidence type="ECO:0000256" key="3">
    <source>
        <dbReference type="ARBA" id="ARBA00012115"/>
    </source>
</evidence>
<dbReference type="PANTHER" id="PTHR22748">
    <property type="entry name" value="AP ENDONUCLEASE"/>
    <property type="match status" value="1"/>
</dbReference>
<evidence type="ECO:0000259" key="11">
    <source>
        <dbReference type="Pfam" id="PF03372"/>
    </source>
</evidence>
<comment type="cofactor">
    <cofactor evidence="9">
        <name>Mg(2+)</name>
        <dbReference type="ChEBI" id="CHEBI:18420"/>
    </cofactor>
    <cofactor evidence="9">
        <name>Mn(2+)</name>
        <dbReference type="ChEBI" id="CHEBI:29035"/>
    </cofactor>
    <text evidence="9">Probably binds two magnesium or manganese ions per subunit.</text>
</comment>
<evidence type="ECO:0000256" key="10">
    <source>
        <dbReference type="SAM" id="Phobius"/>
    </source>
</evidence>
<evidence type="ECO:0000256" key="4">
    <source>
        <dbReference type="ARBA" id="ARBA00022723"/>
    </source>
</evidence>
<keyword evidence="7 9" id="KW-0460">Magnesium</keyword>
<feature type="domain" description="Endonuclease/exonuclease/phosphatase" evidence="11">
    <location>
        <begin position="45"/>
        <end position="162"/>
    </location>
</feature>
<evidence type="ECO:0000313" key="12">
    <source>
        <dbReference type="Ensembl" id="ENSPNAP00000054890.1"/>
    </source>
</evidence>
<dbReference type="PANTHER" id="PTHR22748:SF6">
    <property type="entry name" value="DNA-(APURINIC OR APYRIMIDINIC SITE) ENDONUCLEASE"/>
    <property type="match status" value="1"/>
</dbReference>
<dbReference type="Proteomes" id="UP001501920">
    <property type="component" value="Chromosome 1"/>
</dbReference>
<comment type="similarity">
    <text evidence="2">Belongs to the DNA repair enzymes AP/ExoA family.</text>
</comment>
<dbReference type="GeneTree" id="ENSGT00940000175436"/>
<dbReference type="EC" id="3.1.11.2" evidence="3"/>
<evidence type="ECO:0000313" key="13">
    <source>
        <dbReference type="Proteomes" id="UP001501920"/>
    </source>
</evidence>
<keyword evidence="13" id="KW-1185">Reference proteome</keyword>
<dbReference type="InterPro" id="IPR005135">
    <property type="entry name" value="Endo/exonuclease/phosphatase"/>
</dbReference>
<feature type="transmembrane region" description="Helical" evidence="10">
    <location>
        <begin position="12"/>
        <end position="38"/>
    </location>
</feature>
<dbReference type="GO" id="GO:0005634">
    <property type="term" value="C:nucleus"/>
    <property type="evidence" value="ECO:0007669"/>
    <property type="project" value="TreeGrafter"/>
</dbReference>
<keyword evidence="8" id="KW-0234">DNA repair</keyword>
<dbReference type="AlphaFoldDB" id="A0AAR2JS99"/>
<evidence type="ECO:0000256" key="1">
    <source>
        <dbReference type="ARBA" id="ARBA00000493"/>
    </source>
</evidence>
<evidence type="ECO:0000256" key="7">
    <source>
        <dbReference type="ARBA" id="ARBA00022842"/>
    </source>
</evidence>
<dbReference type="Pfam" id="PF03372">
    <property type="entry name" value="Exo_endo_phos"/>
    <property type="match status" value="1"/>
</dbReference>
<dbReference type="Gene3D" id="3.60.10.10">
    <property type="entry name" value="Endonuclease/exonuclease/phosphatase"/>
    <property type="match status" value="1"/>
</dbReference>
<dbReference type="GO" id="GO:0008081">
    <property type="term" value="F:phosphoric diester hydrolase activity"/>
    <property type="evidence" value="ECO:0007669"/>
    <property type="project" value="TreeGrafter"/>
</dbReference>
<feature type="binding site" evidence="9">
    <location>
        <position position="61"/>
    </location>
    <ligand>
        <name>Mg(2+)</name>
        <dbReference type="ChEBI" id="CHEBI:18420"/>
        <label>1</label>
    </ligand>
</feature>
<accession>A0AAR2JS99</accession>
<keyword evidence="9" id="KW-0464">Manganese</keyword>
<organism evidence="12 13">
    <name type="scientific">Pygocentrus nattereri</name>
    <name type="common">Red-bellied piranha</name>
    <dbReference type="NCBI Taxonomy" id="42514"/>
    <lineage>
        <taxon>Eukaryota</taxon>
        <taxon>Metazoa</taxon>
        <taxon>Chordata</taxon>
        <taxon>Craniata</taxon>
        <taxon>Vertebrata</taxon>
        <taxon>Euteleostomi</taxon>
        <taxon>Actinopterygii</taxon>
        <taxon>Neopterygii</taxon>
        <taxon>Teleostei</taxon>
        <taxon>Ostariophysi</taxon>
        <taxon>Characiformes</taxon>
        <taxon>Characoidei</taxon>
        <taxon>Pygocentrus</taxon>
    </lineage>
</organism>
<comment type="catalytic activity">
    <reaction evidence="1">
        <text>Exonucleolytic cleavage in the 3'- to 5'-direction to yield nucleoside 5'-phosphates.</text>
        <dbReference type="EC" id="3.1.11.2"/>
    </reaction>
</comment>
<reference evidence="12" key="3">
    <citation type="submission" date="2025-09" db="UniProtKB">
        <authorList>
            <consortium name="Ensembl"/>
        </authorList>
    </citation>
    <scope>IDENTIFICATION</scope>
</reference>